<evidence type="ECO:0000256" key="2">
    <source>
        <dbReference type="ARBA" id="ARBA00006386"/>
    </source>
</evidence>
<sequence>MEYILLFIDALIDLSNEMAIFILFGLLFAGVMHELIPETLVTKHLGKENIWSVIKSTVFGIPLPVCSCGVIPLATSIKKSGASKGATLSFLISTPITGVDSIMATYGIFGWIFTIYRAITSMIIAMVAGILTNIFDKEEVKKPAFSVTAPLEEISCCSGETACCATDSSKKDNFAVRVLTYAFGTLLKDIAKPLFWGLLLGALITVAIPSNLSEILVEYAWLSYLIVIIIAVPMYVCATASLPIAAGLMLSGVSAGAAFVFLSAGPATNTVTIGVVKKMLGMRSLYIYLGSIIVGSILFGLGLDYLFSAVEIDPKTLVHMGEHAGVFAMISTVVLWIFMLYYLFSPYFKKRRELD</sequence>
<evidence type="ECO:0000256" key="4">
    <source>
        <dbReference type="ARBA" id="ARBA00022692"/>
    </source>
</evidence>
<evidence type="ECO:0000256" key="3">
    <source>
        <dbReference type="ARBA" id="ARBA00022475"/>
    </source>
</evidence>
<feature type="transmembrane region" description="Helical" evidence="7">
    <location>
        <begin position="20"/>
        <end position="41"/>
    </location>
</feature>
<evidence type="ECO:0000313" key="8">
    <source>
        <dbReference type="EMBL" id="CAA6803331.1"/>
    </source>
</evidence>
<dbReference type="PANTHER" id="PTHR34184">
    <property type="entry name" value="UPF0718 PROTEIN YCGR"/>
    <property type="match status" value="1"/>
</dbReference>
<protein>
    <submittedName>
        <fullName evidence="8">Transporter</fullName>
    </submittedName>
</protein>
<evidence type="ECO:0000256" key="6">
    <source>
        <dbReference type="ARBA" id="ARBA00023136"/>
    </source>
</evidence>
<keyword evidence="3" id="KW-1003">Cell membrane</keyword>
<keyword evidence="5 7" id="KW-1133">Transmembrane helix</keyword>
<evidence type="ECO:0000256" key="1">
    <source>
        <dbReference type="ARBA" id="ARBA00004651"/>
    </source>
</evidence>
<dbReference type="PANTHER" id="PTHR34184:SF4">
    <property type="entry name" value="UPF0718 PROTEIN YCGR"/>
    <property type="match status" value="1"/>
</dbReference>
<reference evidence="8" key="1">
    <citation type="submission" date="2020-01" db="EMBL/GenBank/DDBJ databases">
        <authorList>
            <person name="Meier V. D."/>
            <person name="Meier V D."/>
        </authorList>
    </citation>
    <scope>NUCLEOTIDE SEQUENCE</scope>
    <source>
        <strain evidence="8">HLG_WM_MAG_06</strain>
    </source>
</reference>
<dbReference type="NCBIfam" id="NF033936">
    <property type="entry name" value="CuZnOut_SO0444"/>
    <property type="match status" value="1"/>
</dbReference>
<proteinExistence type="inferred from homology"/>
<dbReference type="AlphaFoldDB" id="A0A6S6S4T5"/>
<feature type="transmembrane region" description="Helical" evidence="7">
    <location>
        <begin position="115"/>
        <end position="135"/>
    </location>
</feature>
<dbReference type="Pfam" id="PF03773">
    <property type="entry name" value="ArsP_1"/>
    <property type="match status" value="1"/>
</dbReference>
<feature type="transmembrane region" description="Helical" evidence="7">
    <location>
        <begin position="194"/>
        <end position="212"/>
    </location>
</feature>
<feature type="transmembrane region" description="Helical" evidence="7">
    <location>
        <begin position="323"/>
        <end position="344"/>
    </location>
</feature>
<feature type="transmembrane region" description="Helical" evidence="7">
    <location>
        <begin position="86"/>
        <end position="108"/>
    </location>
</feature>
<dbReference type="GO" id="GO:0005886">
    <property type="term" value="C:plasma membrane"/>
    <property type="evidence" value="ECO:0007669"/>
    <property type="project" value="UniProtKB-SubCell"/>
</dbReference>
<dbReference type="InterPro" id="IPR005524">
    <property type="entry name" value="DUF318"/>
</dbReference>
<evidence type="ECO:0000256" key="7">
    <source>
        <dbReference type="SAM" id="Phobius"/>
    </source>
</evidence>
<keyword evidence="6 7" id="KW-0472">Membrane</keyword>
<evidence type="ECO:0000256" key="5">
    <source>
        <dbReference type="ARBA" id="ARBA00022989"/>
    </source>
</evidence>
<comment type="similarity">
    <text evidence="2">Belongs to the UPF0718 family.</text>
</comment>
<name>A0A6S6S4T5_9BACT</name>
<gene>
    <name evidence="8" type="ORF">HELGO_WM3488</name>
</gene>
<feature type="transmembrane region" description="Helical" evidence="7">
    <location>
        <begin position="219"/>
        <end position="236"/>
    </location>
</feature>
<feature type="transmembrane region" description="Helical" evidence="7">
    <location>
        <begin position="53"/>
        <end position="74"/>
    </location>
</feature>
<dbReference type="InterPro" id="IPR052923">
    <property type="entry name" value="UPF0718"/>
</dbReference>
<dbReference type="EMBL" id="CACVAP010000039">
    <property type="protein sequence ID" value="CAA6803331.1"/>
    <property type="molecule type" value="Genomic_DNA"/>
</dbReference>
<keyword evidence="4 7" id="KW-0812">Transmembrane</keyword>
<accession>A0A6S6S4T5</accession>
<comment type="subcellular location">
    <subcellularLocation>
        <location evidence="1">Cell membrane</location>
        <topology evidence="1">Multi-pass membrane protein</topology>
    </subcellularLocation>
</comment>
<organism evidence="8">
    <name type="scientific">uncultured Sulfurovum sp</name>
    <dbReference type="NCBI Taxonomy" id="269237"/>
    <lineage>
        <taxon>Bacteria</taxon>
        <taxon>Pseudomonadati</taxon>
        <taxon>Campylobacterota</taxon>
        <taxon>Epsilonproteobacteria</taxon>
        <taxon>Campylobacterales</taxon>
        <taxon>Sulfurovaceae</taxon>
        <taxon>Sulfurovum</taxon>
        <taxon>environmental samples</taxon>
    </lineage>
</organism>
<feature type="transmembrane region" description="Helical" evidence="7">
    <location>
        <begin position="285"/>
        <end position="303"/>
    </location>
</feature>